<keyword evidence="2" id="KW-1133">Transmembrane helix</keyword>
<feature type="region of interest" description="Disordered" evidence="1">
    <location>
        <begin position="1"/>
        <end position="185"/>
    </location>
</feature>
<protein>
    <submittedName>
        <fullName evidence="3">Uncharacterized protein</fullName>
    </submittedName>
</protein>
<keyword evidence="4" id="KW-1185">Reference proteome</keyword>
<keyword evidence="2" id="KW-0472">Membrane</keyword>
<reference evidence="3 4" key="1">
    <citation type="submission" date="2019-03" db="EMBL/GenBank/DDBJ databases">
        <title>First draft genome of Liparis tanakae, snailfish: a comprehensive survey of snailfish specific genes.</title>
        <authorList>
            <person name="Kim W."/>
            <person name="Song I."/>
            <person name="Jeong J.-H."/>
            <person name="Kim D."/>
            <person name="Kim S."/>
            <person name="Ryu S."/>
            <person name="Song J.Y."/>
            <person name="Lee S.K."/>
        </authorList>
    </citation>
    <scope>NUCLEOTIDE SEQUENCE [LARGE SCALE GENOMIC DNA]</scope>
    <source>
        <tissue evidence="3">Muscle</tissue>
    </source>
</reference>
<accession>A0A4Z2IHI9</accession>
<evidence type="ECO:0000256" key="2">
    <source>
        <dbReference type="SAM" id="Phobius"/>
    </source>
</evidence>
<comment type="caution">
    <text evidence="3">The sequence shown here is derived from an EMBL/GenBank/DDBJ whole genome shotgun (WGS) entry which is preliminary data.</text>
</comment>
<feature type="compositionally biased region" description="Gly residues" evidence="1">
    <location>
        <begin position="46"/>
        <end position="55"/>
    </location>
</feature>
<dbReference type="EMBL" id="SRLO01000086">
    <property type="protein sequence ID" value="TNN77155.1"/>
    <property type="molecule type" value="Genomic_DNA"/>
</dbReference>
<feature type="transmembrane region" description="Helical" evidence="2">
    <location>
        <begin position="328"/>
        <end position="350"/>
    </location>
</feature>
<feature type="compositionally biased region" description="Basic and acidic residues" evidence="1">
    <location>
        <begin position="13"/>
        <end position="24"/>
    </location>
</feature>
<feature type="compositionally biased region" description="Polar residues" evidence="1">
    <location>
        <begin position="1"/>
        <end position="12"/>
    </location>
</feature>
<organism evidence="3 4">
    <name type="scientific">Liparis tanakae</name>
    <name type="common">Tanaka's snailfish</name>
    <dbReference type="NCBI Taxonomy" id="230148"/>
    <lineage>
        <taxon>Eukaryota</taxon>
        <taxon>Metazoa</taxon>
        <taxon>Chordata</taxon>
        <taxon>Craniata</taxon>
        <taxon>Vertebrata</taxon>
        <taxon>Euteleostomi</taxon>
        <taxon>Actinopterygii</taxon>
        <taxon>Neopterygii</taxon>
        <taxon>Teleostei</taxon>
        <taxon>Neoteleostei</taxon>
        <taxon>Acanthomorphata</taxon>
        <taxon>Eupercaria</taxon>
        <taxon>Perciformes</taxon>
        <taxon>Cottioidei</taxon>
        <taxon>Cottales</taxon>
        <taxon>Liparidae</taxon>
        <taxon>Liparis</taxon>
    </lineage>
</organism>
<gene>
    <name evidence="3" type="ORF">EYF80_012624</name>
</gene>
<proteinExistence type="predicted"/>
<name>A0A4Z2IHI9_9TELE</name>
<dbReference type="AlphaFoldDB" id="A0A4Z2IHI9"/>
<evidence type="ECO:0000256" key="1">
    <source>
        <dbReference type="SAM" id="MobiDB-lite"/>
    </source>
</evidence>
<evidence type="ECO:0000313" key="3">
    <source>
        <dbReference type="EMBL" id="TNN77155.1"/>
    </source>
</evidence>
<sequence length="384" mass="42516">MAGRSWVSTLRTDTYEQERKERAALSRPNSGSSGKLEAVLGAKGFVEGGVGGAGSQGPPVLRATPEPQEPSEVPTFEPSEVRIPENPEVQESAELQNPEVQELSDPQTSEPQEPSEASTSEVQESSKPQDPLALPTTPVPRGPSADGRPWFPVPLPRRVQRQDFQPGDRRQVSVPRSSDTEPPGFTYCNYGTTTLTIRHLYLGQNNYGLTVTRVELPKSPEARAPLSEIVIVLVRVRRRRLQRTEGPGDGSPTLVSIDLDGVVRRRCGIIVCLVEPHVDEFVDVHAVRAGVLPRPRHELQVGLDVLARQVAADAIRVLQRGDVEGLRVLLAASFIIIADNIFPYVLVIFYNQRLILVSPQGHKKYYYYCQKDGWKEKGKKEEEV</sequence>
<feature type="compositionally biased region" description="Polar residues" evidence="1">
    <location>
        <begin position="93"/>
        <end position="128"/>
    </location>
</feature>
<evidence type="ECO:0000313" key="4">
    <source>
        <dbReference type="Proteomes" id="UP000314294"/>
    </source>
</evidence>
<keyword evidence="2" id="KW-0812">Transmembrane</keyword>
<dbReference type="Proteomes" id="UP000314294">
    <property type="component" value="Unassembled WGS sequence"/>
</dbReference>